<organism evidence="5 6">
    <name type="scientific">Tersicoccus phoenicis</name>
    <dbReference type="NCBI Taxonomy" id="554083"/>
    <lineage>
        <taxon>Bacteria</taxon>
        <taxon>Bacillati</taxon>
        <taxon>Actinomycetota</taxon>
        <taxon>Actinomycetes</taxon>
        <taxon>Micrococcales</taxon>
        <taxon>Micrococcaceae</taxon>
        <taxon>Tersicoccus</taxon>
    </lineage>
</organism>
<gene>
    <name evidence="5" type="ORF">BKD30_08020</name>
</gene>
<dbReference type="PANTHER" id="PTHR43537:SF45">
    <property type="entry name" value="GNTR FAMILY REGULATORY PROTEIN"/>
    <property type="match status" value="1"/>
</dbReference>
<protein>
    <submittedName>
        <fullName evidence="5">GntR family transcriptional regulator</fullName>
    </submittedName>
</protein>
<reference evidence="5 6" key="1">
    <citation type="submission" date="2016-12" db="EMBL/GenBank/DDBJ databases">
        <title>Draft genome of Tersicoccus phoenicis 1P05MA.</title>
        <authorList>
            <person name="Nakajima Y."/>
            <person name="Yoshizawa S."/>
            <person name="Nakamura K."/>
            <person name="Ogura Y."/>
            <person name="Hayashi T."/>
            <person name="Kogure K."/>
        </authorList>
    </citation>
    <scope>NUCLEOTIDE SEQUENCE [LARGE SCALE GENOMIC DNA]</scope>
    <source>
        <strain evidence="5 6">1p05MA</strain>
    </source>
</reference>
<dbReference type="STRING" id="554083.BKD30_08020"/>
<keyword evidence="1" id="KW-0805">Transcription regulation</keyword>
<dbReference type="GO" id="GO:0003677">
    <property type="term" value="F:DNA binding"/>
    <property type="evidence" value="ECO:0007669"/>
    <property type="project" value="UniProtKB-KW"/>
</dbReference>
<dbReference type="SMART" id="SM00895">
    <property type="entry name" value="FCD"/>
    <property type="match status" value="1"/>
</dbReference>
<keyword evidence="2" id="KW-0238">DNA-binding</keyword>
<dbReference type="SUPFAM" id="SSF48008">
    <property type="entry name" value="GntR ligand-binding domain-like"/>
    <property type="match status" value="1"/>
</dbReference>
<comment type="caution">
    <text evidence="5">The sequence shown here is derived from an EMBL/GenBank/DDBJ whole genome shotgun (WGS) entry which is preliminary data.</text>
</comment>
<feature type="domain" description="HTH gntR-type" evidence="4">
    <location>
        <begin position="4"/>
        <end position="71"/>
    </location>
</feature>
<evidence type="ECO:0000313" key="5">
    <source>
        <dbReference type="EMBL" id="OMH24589.1"/>
    </source>
</evidence>
<dbReference type="Proteomes" id="UP000187085">
    <property type="component" value="Unassembled WGS sequence"/>
</dbReference>
<dbReference type="InterPro" id="IPR000524">
    <property type="entry name" value="Tscrpt_reg_HTH_GntR"/>
</dbReference>
<evidence type="ECO:0000313" key="6">
    <source>
        <dbReference type="Proteomes" id="UP000187085"/>
    </source>
</evidence>
<dbReference type="SUPFAM" id="SSF46785">
    <property type="entry name" value="Winged helix' DNA-binding domain"/>
    <property type="match status" value="1"/>
</dbReference>
<dbReference type="RefSeq" id="WP_076703850.1">
    <property type="nucleotide sequence ID" value="NZ_MRDE01000052.1"/>
</dbReference>
<dbReference type="AlphaFoldDB" id="A0A1R1LAP8"/>
<keyword evidence="6" id="KW-1185">Reference proteome</keyword>
<dbReference type="EMBL" id="MRDE01000052">
    <property type="protein sequence ID" value="OMH24589.1"/>
    <property type="molecule type" value="Genomic_DNA"/>
</dbReference>
<dbReference type="InterPro" id="IPR008920">
    <property type="entry name" value="TF_FadR/GntR_C"/>
</dbReference>
<evidence type="ECO:0000256" key="3">
    <source>
        <dbReference type="ARBA" id="ARBA00023163"/>
    </source>
</evidence>
<dbReference type="SMART" id="SM00345">
    <property type="entry name" value="HTH_GNTR"/>
    <property type="match status" value="1"/>
</dbReference>
<proteinExistence type="predicted"/>
<evidence type="ECO:0000256" key="2">
    <source>
        <dbReference type="ARBA" id="ARBA00023125"/>
    </source>
</evidence>
<accession>A0A1R1LAP8</accession>
<dbReference type="Pfam" id="PF07729">
    <property type="entry name" value="FCD"/>
    <property type="match status" value="1"/>
</dbReference>
<dbReference type="OrthoDB" id="8680240at2"/>
<dbReference type="PANTHER" id="PTHR43537">
    <property type="entry name" value="TRANSCRIPTIONAL REGULATOR, GNTR FAMILY"/>
    <property type="match status" value="1"/>
</dbReference>
<keyword evidence="3" id="KW-0804">Transcription</keyword>
<evidence type="ECO:0000259" key="4">
    <source>
        <dbReference type="PROSITE" id="PS50949"/>
    </source>
</evidence>
<evidence type="ECO:0000256" key="1">
    <source>
        <dbReference type="ARBA" id="ARBA00023015"/>
    </source>
</evidence>
<dbReference type="InterPro" id="IPR036390">
    <property type="entry name" value="WH_DNA-bd_sf"/>
</dbReference>
<sequence length="224" mass="24597">MAEKGKADGAYDEIERMIIFQEITPGSLVSESMLTASTGFGRTPVREALQRLAREGMVQIHPSKGVLVPAASVDTQLRLLELRRVLEALAVELACGRAAGEHRREMAAMVDRLKHEEFTLGTYLETVKETHHLIVDAAANEYLADALAPAQALSRRFWIAHMREEADQISRGSTLHGRILEAILARDDSAARAASLALNDYLVDFAYAVLGHLRPPRNKDSSAA</sequence>
<name>A0A1R1LAP8_9MICC</name>
<dbReference type="InterPro" id="IPR011711">
    <property type="entry name" value="GntR_C"/>
</dbReference>
<dbReference type="Gene3D" id="1.10.10.10">
    <property type="entry name" value="Winged helix-like DNA-binding domain superfamily/Winged helix DNA-binding domain"/>
    <property type="match status" value="1"/>
</dbReference>
<dbReference type="Pfam" id="PF00392">
    <property type="entry name" value="GntR"/>
    <property type="match status" value="1"/>
</dbReference>
<dbReference type="Gene3D" id="1.20.120.530">
    <property type="entry name" value="GntR ligand-binding domain-like"/>
    <property type="match status" value="1"/>
</dbReference>
<dbReference type="PRINTS" id="PR00035">
    <property type="entry name" value="HTHGNTR"/>
</dbReference>
<dbReference type="InterPro" id="IPR036388">
    <property type="entry name" value="WH-like_DNA-bd_sf"/>
</dbReference>
<dbReference type="PROSITE" id="PS50949">
    <property type="entry name" value="HTH_GNTR"/>
    <property type="match status" value="1"/>
</dbReference>
<dbReference type="GO" id="GO:0003700">
    <property type="term" value="F:DNA-binding transcription factor activity"/>
    <property type="evidence" value="ECO:0007669"/>
    <property type="project" value="InterPro"/>
</dbReference>